<dbReference type="RefSeq" id="WP_087444291.1">
    <property type="nucleotide sequence ID" value="NZ_CABMNB010000045.1"/>
</dbReference>
<protein>
    <submittedName>
        <fullName evidence="2">Uncharacterized protein</fullName>
    </submittedName>
</protein>
<reference evidence="1 4" key="2">
    <citation type="submission" date="2022-05" db="EMBL/GenBank/DDBJ databases">
        <title>Genome Sequencing of Bee-Associated Microbes.</title>
        <authorList>
            <person name="Dunlap C."/>
        </authorList>
    </citation>
    <scope>NUCLEOTIDE SEQUENCE [LARGE SCALE GENOMIC DNA]</scope>
    <source>
        <strain evidence="1 4">NRRL B-14613</strain>
    </source>
</reference>
<accession>A0AAP9DVY8</accession>
<sequence>MQKNEVESVVGKINEFLIKQMWMDFEVTQYKDYELLITGSLDSTTTISDIEISFQEVFLVSLPFSWQTDTSQVAFMLLSDTEAKEINRRFKIEQGNYIFKFIPEDYPSDFGCYVASKSISMRINK</sequence>
<dbReference type="Proteomes" id="UP001209276">
    <property type="component" value="Unassembled WGS sequence"/>
</dbReference>
<reference evidence="2 3" key="1">
    <citation type="submission" date="2019-07" db="EMBL/GenBank/DDBJ databases">
        <title>Paenibacillus thiaminolyticus NRRL B-4156.</title>
        <authorList>
            <person name="Hehnly C."/>
            <person name="Zhang L."/>
        </authorList>
    </citation>
    <scope>NUCLEOTIDE SEQUENCE [LARGE SCALE GENOMIC DNA]</scope>
    <source>
        <strain evidence="2 3">NRRL B-4156</strain>
    </source>
</reference>
<organism evidence="2 3">
    <name type="scientific">Paenibacillus thiaminolyticus</name>
    <name type="common">Bacillus thiaminolyticus</name>
    <dbReference type="NCBI Taxonomy" id="49283"/>
    <lineage>
        <taxon>Bacteria</taxon>
        <taxon>Bacillati</taxon>
        <taxon>Bacillota</taxon>
        <taxon>Bacilli</taxon>
        <taxon>Bacillales</taxon>
        <taxon>Paenibacillaceae</taxon>
        <taxon>Paenibacillus</taxon>
    </lineage>
</organism>
<keyword evidence="4" id="KW-1185">Reference proteome</keyword>
<evidence type="ECO:0000313" key="1">
    <source>
        <dbReference type="EMBL" id="MCY9609131.1"/>
    </source>
</evidence>
<evidence type="ECO:0000313" key="4">
    <source>
        <dbReference type="Proteomes" id="UP001209276"/>
    </source>
</evidence>
<gene>
    <name evidence="2" type="ORF">FLT43_15585</name>
    <name evidence="1" type="ORF">M5W83_18465</name>
</gene>
<dbReference type="EMBL" id="JAMDMM010000035">
    <property type="protein sequence ID" value="MCY9609131.1"/>
    <property type="molecule type" value="Genomic_DNA"/>
</dbReference>
<name>A0AAP9DVY8_PANTH</name>
<dbReference type="AlphaFoldDB" id="A0AAP9DVY8"/>
<evidence type="ECO:0000313" key="2">
    <source>
        <dbReference type="EMBL" id="QDM44734.1"/>
    </source>
</evidence>
<dbReference type="GeneID" id="76997385"/>
<evidence type="ECO:0000313" key="3">
    <source>
        <dbReference type="Proteomes" id="UP000315377"/>
    </source>
</evidence>
<dbReference type="EMBL" id="CP041405">
    <property type="protein sequence ID" value="QDM44734.1"/>
    <property type="molecule type" value="Genomic_DNA"/>
</dbReference>
<dbReference type="Proteomes" id="UP000315377">
    <property type="component" value="Chromosome"/>
</dbReference>
<proteinExistence type="predicted"/>